<dbReference type="Pfam" id="PF04499">
    <property type="entry name" value="SAPS"/>
    <property type="match status" value="2"/>
</dbReference>
<dbReference type="EMBL" id="JALJOV010000995">
    <property type="protein sequence ID" value="KAK9856835.1"/>
    <property type="molecule type" value="Genomic_DNA"/>
</dbReference>
<keyword evidence="2" id="KW-0131">Cell cycle</keyword>
<dbReference type="AlphaFoldDB" id="A0AAW1SUY5"/>
<feature type="region of interest" description="Disordered" evidence="3">
    <location>
        <begin position="928"/>
        <end position="976"/>
    </location>
</feature>
<keyword evidence="5" id="KW-1185">Reference proteome</keyword>
<proteinExistence type="inferred from homology"/>
<comment type="similarity">
    <text evidence="1">Belongs to the SAPS family.</text>
</comment>
<feature type="compositionally biased region" description="Polar residues" evidence="3">
    <location>
        <begin position="957"/>
        <end position="976"/>
    </location>
</feature>
<dbReference type="InterPro" id="IPR007587">
    <property type="entry name" value="SAPS"/>
</dbReference>
<evidence type="ECO:0000256" key="3">
    <source>
        <dbReference type="SAM" id="MobiDB-lite"/>
    </source>
</evidence>
<feature type="compositionally biased region" description="Acidic residues" evidence="3">
    <location>
        <begin position="547"/>
        <end position="560"/>
    </location>
</feature>
<feature type="compositionally biased region" description="Pro residues" evidence="3">
    <location>
        <begin position="863"/>
        <end position="872"/>
    </location>
</feature>
<sequence>MYWRVASFQHASPLESLLDKEVVTVEELLDEDDLIQETRALNPKVISFLSQASNLEALLLCIVKLPEQAADEKRRSKYPYAACEVLCCEVEGILGPLAADPDLLTILFSLLQAPAPLNATLAGYFARVLASLLSKQPAPLHAFMQDRGDIIDAMMVHLGTTSIAETLVRLIGADEAPSGGAASSQQLLWLERTEIMPSLLSRLAEDTEGEQEANTRENAAEVLAAVARSRASPLTAQLAAPDFLEQLLRHAFGAQQGSTLVQAFSVYRALLERRRHLEAAMRGASGSAEVIPATDLDFQLEDGAIACLCPHIPALCALLQEPGATPFQETPYGVLKHPLGSGRLSIIGLLSELLRTADPKAEQAILDSGLLQILLKLVLDYPFNAILHHQVASLMDGIATASGESLVSHMFVECQLLQWMVGAKTEILPDPHPYDTRAKLRQPLRAGYIGQMTNLANRLLALSTTRDIIAPYLTMDDAWETWVRDVLEPTNKLQSPASWLCGAPHRGGHNTASSSEGDEILTEAEMNMGDAFGDSPFQQAAHRYPSFDDDEDDVEEDEDGEAIEAMWDPTKPQSLHVSSALAAAGVGASDMAAAQDEERSELGRFSTSPPDSWETLEAGEGLYEGALALPTGPASASGEDGSVLCEGIREPGPHVSMNGMGGTDTPEDLARIAQQVAVKLEGWEWDSTSRESEAAVMHGGPAGPVAMAAASHRAPALESSTHGAMRSSLDDDISVMTEDGEVGGLPKSPKRRSGSRSPVSPFQATSPSSRSPKSPASPNGLSPHSSDSDDDEDSLGAALLETSLGSLNKRHSGGKEGGLPRRRSKPPHKRSSAGYQAPVLVEDHIPAAPTAASDDQSRRKASSPPPAQPDPSSPGSDEDGSISAQPGAEGSKGAWLRGMVAGMSERTKEAFVPSIKNGRALLKSLGGMQISGGAASEQPTRDASPEPEPASLAQPEPSASSEPKGTSNEFNSFQYWRTSIPMDMVDELD</sequence>
<dbReference type="GO" id="GO:0019903">
    <property type="term" value="F:protein phosphatase binding"/>
    <property type="evidence" value="ECO:0007669"/>
    <property type="project" value="InterPro"/>
</dbReference>
<organism evidence="4 5">
    <name type="scientific">Apatococcus fuscideae</name>
    <dbReference type="NCBI Taxonomy" id="2026836"/>
    <lineage>
        <taxon>Eukaryota</taxon>
        <taxon>Viridiplantae</taxon>
        <taxon>Chlorophyta</taxon>
        <taxon>core chlorophytes</taxon>
        <taxon>Trebouxiophyceae</taxon>
        <taxon>Chlorellales</taxon>
        <taxon>Chlorellaceae</taxon>
        <taxon>Apatococcus</taxon>
    </lineage>
</organism>
<dbReference type="SUPFAM" id="SSF48371">
    <property type="entry name" value="ARM repeat"/>
    <property type="match status" value="1"/>
</dbReference>
<dbReference type="InterPro" id="IPR016024">
    <property type="entry name" value="ARM-type_fold"/>
</dbReference>
<feature type="region of interest" description="Disordered" evidence="3">
    <location>
        <begin position="591"/>
        <end position="612"/>
    </location>
</feature>
<feature type="compositionally biased region" description="Low complexity" evidence="3">
    <location>
        <begin position="755"/>
        <end position="785"/>
    </location>
</feature>
<dbReference type="Proteomes" id="UP001485043">
    <property type="component" value="Unassembled WGS sequence"/>
</dbReference>
<dbReference type="GO" id="GO:0019888">
    <property type="term" value="F:protein phosphatase regulator activity"/>
    <property type="evidence" value="ECO:0007669"/>
    <property type="project" value="TreeGrafter"/>
</dbReference>
<name>A0AAW1SUY5_9CHLO</name>
<evidence type="ECO:0000256" key="1">
    <source>
        <dbReference type="ARBA" id="ARBA00006180"/>
    </source>
</evidence>
<dbReference type="PANTHER" id="PTHR12634">
    <property type="entry name" value="SIT4 YEAST -ASSOCIATING PROTEIN-RELATED"/>
    <property type="match status" value="1"/>
</dbReference>
<reference evidence="4 5" key="1">
    <citation type="journal article" date="2024" name="Nat. Commun.">
        <title>Phylogenomics reveals the evolutionary origins of lichenization in chlorophyte algae.</title>
        <authorList>
            <person name="Puginier C."/>
            <person name="Libourel C."/>
            <person name="Otte J."/>
            <person name="Skaloud P."/>
            <person name="Haon M."/>
            <person name="Grisel S."/>
            <person name="Petersen M."/>
            <person name="Berrin J.G."/>
            <person name="Delaux P.M."/>
            <person name="Dal Grande F."/>
            <person name="Keller J."/>
        </authorList>
    </citation>
    <scope>NUCLEOTIDE SEQUENCE [LARGE SCALE GENOMIC DNA]</scope>
    <source>
        <strain evidence="4 5">SAG 2523</strain>
    </source>
</reference>
<evidence type="ECO:0000256" key="2">
    <source>
        <dbReference type="ARBA" id="ARBA00023306"/>
    </source>
</evidence>
<feature type="compositionally biased region" description="Basic residues" evidence="3">
    <location>
        <begin position="820"/>
        <end position="831"/>
    </location>
</feature>
<evidence type="ECO:0000313" key="4">
    <source>
        <dbReference type="EMBL" id="KAK9856835.1"/>
    </source>
</evidence>
<dbReference type="PANTHER" id="PTHR12634:SF8">
    <property type="entry name" value="FIERY MOUNTAIN, ISOFORM D"/>
    <property type="match status" value="1"/>
</dbReference>
<accession>A0AAW1SUY5</accession>
<comment type="caution">
    <text evidence="4">The sequence shown here is derived from an EMBL/GenBank/DDBJ whole genome shotgun (WGS) entry which is preliminary data.</text>
</comment>
<gene>
    <name evidence="4" type="ORF">WJX84_002482</name>
</gene>
<feature type="region of interest" description="Disordered" evidence="3">
    <location>
        <begin position="737"/>
        <end position="900"/>
    </location>
</feature>
<evidence type="ECO:0000313" key="5">
    <source>
        <dbReference type="Proteomes" id="UP001485043"/>
    </source>
</evidence>
<feature type="region of interest" description="Disordered" evidence="3">
    <location>
        <begin position="529"/>
        <end position="560"/>
    </location>
</feature>
<protein>
    <submittedName>
        <fullName evidence="4">Uncharacterized protein</fullName>
    </submittedName>
</protein>